<evidence type="ECO:0000313" key="1">
    <source>
        <dbReference type="EMBL" id="KPJ69984.1"/>
    </source>
</evidence>
<proteinExistence type="predicted"/>
<evidence type="ECO:0000313" key="2">
    <source>
        <dbReference type="Proteomes" id="UP000051861"/>
    </source>
</evidence>
<protein>
    <recommendedName>
        <fullName evidence="3">NIPSNAP domain-containing protein</fullName>
    </recommendedName>
</protein>
<dbReference type="EMBL" id="LIZX01000010">
    <property type="protein sequence ID" value="KPJ69984.1"/>
    <property type="molecule type" value="Genomic_DNA"/>
</dbReference>
<accession>A0A0S7Y5K8</accession>
<gene>
    <name evidence="1" type="ORF">AMJ44_01505</name>
</gene>
<comment type="caution">
    <text evidence="1">The sequence shown here is derived from an EMBL/GenBank/DDBJ whole genome shotgun (WGS) entry which is preliminary data.</text>
</comment>
<dbReference type="Proteomes" id="UP000051861">
    <property type="component" value="Unassembled WGS sequence"/>
</dbReference>
<evidence type="ECO:0008006" key="3">
    <source>
        <dbReference type="Google" id="ProtNLM"/>
    </source>
</evidence>
<organism evidence="1 2">
    <name type="scientific">candidate division WOR-1 bacterium DG_54_3</name>
    <dbReference type="NCBI Taxonomy" id="1703775"/>
    <lineage>
        <taxon>Bacteria</taxon>
        <taxon>Bacillati</taxon>
        <taxon>Saganbacteria</taxon>
    </lineage>
</organism>
<sequence>MAVFEVESWLVSEGKEEEHNKAIRQWFKWVNDHRNLFKEWKSVRYFIKTIAGEESNRHFMMWEYDSLADYETYKKRRADYKGPYEEYKKNDPYYMDVFDHSSMELEFWKDVDRDLWIE</sequence>
<reference evidence="1 2" key="1">
    <citation type="journal article" date="2015" name="Microbiome">
        <title>Genomic resolution of linkages in carbon, nitrogen, and sulfur cycling among widespread estuary sediment bacteria.</title>
        <authorList>
            <person name="Baker B.J."/>
            <person name="Lazar C.S."/>
            <person name="Teske A.P."/>
            <person name="Dick G.J."/>
        </authorList>
    </citation>
    <scope>NUCLEOTIDE SEQUENCE [LARGE SCALE GENOMIC DNA]</scope>
    <source>
        <strain evidence="1">DG_54_3</strain>
    </source>
</reference>
<name>A0A0S7Y5K8_UNCSA</name>
<dbReference type="AlphaFoldDB" id="A0A0S7Y5K8"/>